<protein>
    <submittedName>
        <fullName evidence="3">Saposin B-type domain-containing protein</fullName>
    </submittedName>
</protein>
<accession>A0A914BXF3</accession>
<reference evidence="3" key="1">
    <citation type="submission" date="2022-11" db="UniProtKB">
        <authorList>
            <consortium name="WormBaseParasite"/>
        </authorList>
    </citation>
    <scope>IDENTIFICATION</scope>
</reference>
<dbReference type="WBParaSite" id="ACRNAN_Path_1204.g4682.t1">
    <property type="protein sequence ID" value="ACRNAN_Path_1204.g4682.t1"/>
    <property type="gene ID" value="ACRNAN_Path_1204.g4682"/>
</dbReference>
<sequence>MSTSFLAIIISALLVNYVYSQQQITCYMCQVGLQQISTSLQGNPDAMNTLALEFVESCDTVPSESQALACKHLFEPE</sequence>
<feature type="chain" id="PRO_5037655709" evidence="1">
    <location>
        <begin position="21"/>
        <end position="77"/>
    </location>
</feature>
<dbReference type="Proteomes" id="UP000887540">
    <property type="component" value="Unplaced"/>
</dbReference>
<keyword evidence="1" id="KW-0732">Signal</keyword>
<proteinExistence type="predicted"/>
<evidence type="ECO:0000313" key="2">
    <source>
        <dbReference type="Proteomes" id="UP000887540"/>
    </source>
</evidence>
<evidence type="ECO:0000313" key="3">
    <source>
        <dbReference type="WBParaSite" id="ACRNAN_Path_1204.g4682.t1"/>
    </source>
</evidence>
<feature type="signal peptide" evidence="1">
    <location>
        <begin position="1"/>
        <end position="20"/>
    </location>
</feature>
<name>A0A914BXF3_9BILA</name>
<organism evidence="2 3">
    <name type="scientific">Acrobeloides nanus</name>
    <dbReference type="NCBI Taxonomy" id="290746"/>
    <lineage>
        <taxon>Eukaryota</taxon>
        <taxon>Metazoa</taxon>
        <taxon>Ecdysozoa</taxon>
        <taxon>Nematoda</taxon>
        <taxon>Chromadorea</taxon>
        <taxon>Rhabditida</taxon>
        <taxon>Tylenchina</taxon>
        <taxon>Cephalobomorpha</taxon>
        <taxon>Cephaloboidea</taxon>
        <taxon>Cephalobidae</taxon>
        <taxon>Acrobeloides</taxon>
    </lineage>
</organism>
<dbReference type="AlphaFoldDB" id="A0A914BXF3"/>
<evidence type="ECO:0000256" key="1">
    <source>
        <dbReference type="SAM" id="SignalP"/>
    </source>
</evidence>
<keyword evidence="2" id="KW-1185">Reference proteome</keyword>